<feature type="domain" description="Protein kinase" evidence="2">
    <location>
        <begin position="103"/>
        <end position="413"/>
    </location>
</feature>
<keyword evidence="4" id="KW-1185">Reference proteome</keyword>
<dbReference type="Gene3D" id="1.10.510.10">
    <property type="entry name" value="Transferase(Phosphotransferase) domain 1"/>
    <property type="match status" value="1"/>
</dbReference>
<feature type="region of interest" description="Disordered" evidence="1">
    <location>
        <begin position="387"/>
        <end position="421"/>
    </location>
</feature>
<dbReference type="InterPro" id="IPR011009">
    <property type="entry name" value="Kinase-like_dom_sf"/>
</dbReference>
<proteinExistence type="predicted"/>
<organism evidence="3 4">
    <name type="scientific">Steccherinum ochraceum</name>
    <dbReference type="NCBI Taxonomy" id="92696"/>
    <lineage>
        <taxon>Eukaryota</taxon>
        <taxon>Fungi</taxon>
        <taxon>Dikarya</taxon>
        <taxon>Basidiomycota</taxon>
        <taxon>Agaricomycotina</taxon>
        <taxon>Agaricomycetes</taxon>
        <taxon>Polyporales</taxon>
        <taxon>Steccherinaceae</taxon>
        <taxon>Steccherinum</taxon>
    </lineage>
</organism>
<evidence type="ECO:0000256" key="1">
    <source>
        <dbReference type="SAM" id="MobiDB-lite"/>
    </source>
</evidence>
<dbReference type="EMBL" id="RWJN01000016">
    <property type="protein sequence ID" value="TCD70702.1"/>
    <property type="molecule type" value="Genomic_DNA"/>
</dbReference>
<comment type="caution">
    <text evidence="3">The sequence shown here is derived from an EMBL/GenBank/DDBJ whole genome shotgun (WGS) entry which is preliminary data.</text>
</comment>
<gene>
    <name evidence="3" type="ORF">EIP91_002078</name>
</gene>
<dbReference type="InterPro" id="IPR000719">
    <property type="entry name" value="Prot_kinase_dom"/>
</dbReference>
<evidence type="ECO:0000313" key="3">
    <source>
        <dbReference type="EMBL" id="TCD70702.1"/>
    </source>
</evidence>
<feature type="region of interest" description="Disordered" evidence="1">
    <location>
        <begin position="1"/>
        <end position="56"/>
    </location>
</feature>
<dbReference type="GO" id="GO:0004672">
    <property type="term" value="F:protein kinase activity"/>
    <property type="evidence" value="ECO:0007669"/>
    <property type="project" value="InterPro"/>
</dbReference>
<accession>A0A4R0RU19</accession>
<sequence length="421" mass="46842">MSTPSAPLSRTRSRLLSVGSSSGNMPMNPRPPPVSRTLSTSRTLSPGSANTRDKNLTLKPLDDQELLDTLRDYVSKAIPKDKRGYTVGEIPAAYVEGALQLIWELLQKAPTGSGSTLLLNPKTAREVTPAALTGLAREVIRQHGRLPLSFVLQQFDEGDPSREVFDAERMFTIRFDNYRQNESLASAYERFFVWKRLTHANIIYVKGVMPSSWHPATPSSTNNKLPESSKDGKTIESSGVTVFVVLSRLINVSQYLDNPVAQASRGADKGKVVFLLKRWAQELARVLEYMHEQDFIHGDIREEALFVGDTGSIYLAPRNMDNETVKYQPPKPAKHASASSTKEGDIFAFGHVCQQLFSKAMTTDPSQPAFWGSISPIMQDIMRRCQSERPSDRPSARKLVDELAKPDSATPVRVINNKKVR</sequence>
<feature type="compositionally biased region" description="Basic and acidic residues" evidence="1">
    <location>
        <begin position="387"/>
        <end position="405"/>
    </location>
</feature>
<protein>
    <recommendedName>
        <fullName evidence="2">Protein kinase domain-containing protein</fullName>
    </recommendedName>
</protein>
<evidence type="ECO:0000259" key="2">
    <source>
        <dbReference type="PROSITE" id="PS50011"/>
    </source>
</evidence>
<dbReference type="AlphaFoldDB" id="A0A4R0RU19"/>
<dbReference type="OrthoDB" id="3261131at2759"/>
<evidence type="ECO:0000313" key="4">
    <source>
        <dbReference type="Proteomes" id="UP000292702"/>
    </source>
</evidence>
<dbReference type="SUPFAM" id="SSF56112">
    <property type="entry name" value="Protein kinase-like (PK-like)"/>
    <property type="match status" value="1"/>
</dbReference>
<feature type="compositionally biased region" description="Low complexity" evidence="1">
    <location>
        <begin position="1"/>
        <end position="23"/>
    </location>
</feature>
<dbReference type="PROSITE" id="PS50011">
    <property type="entry name" value="PROTEIN_KINASE_DOM"/>
    <property type="match status" value="1"/>
</dbReference>
<dbReference type="GO" id="GO:0005524">
    <property type="term" value="F:ATP binding"/>
    <property type="evidence" value="ECO:0007669"/>
    <property type="project" value="InterPro"/>
</dbReference>
<dbReference type="Proteomes" id="UP000292702">
    <property type="component" value="Unassembled WGS sequence"/>
</dbReference>
<reference evidence="3 4" key="1">
    <citation type="submission" date="2018-11" db="EMBL/GenBank/DDBJ databases">
        <title>Genome assembly of Steccherinum ochraceum LE-BIN_3174, the white-rot fungus of the Steccherinaceae family (The Residual Polyporoid clade, Polyporales, Basidiomycota).</title>
        <authorList>
            <person name="Fedorova T.V."/>
            <person name="Glazunova O.A."/>
            <person name="Landesman E.O."/>
            <person name="Moiseenko K.V."/>
            <person name="Psurtseva N.V."/>
            <person name="Savinova O.S."/>
            <person name="Shakhova N.V."/>
            <person name="Tyazhelova T.V."/>
            <person name="Vasina D.V."/>
        </authorList>
    </citation>
    <scope>NUCLEOTIDE SEQUENCE [LARGE SCALE GENOMIC DNA]</scope>
    <source>
        <strain evidence="3 4">LE-BIN_3174</strain>
    </source>
</reference>
<feature type="compositionally biased region" description="Low complexity" evidence="1">
    <location>
        <begin position="35"/>
        <end position="48"/>
    </location>
</feature>
<name>A0A4R0RU19_9APHY</name>